<reference evidence="2 4" key="1">
    <citation type="submission" date="2016-10" db="EMBL/GenBank/DDBJ databases">
        <authorList>
            <person name="Varghese N."/>
            <person name="Submissions S."/>
        </authorList>
    </citation>
    <scope>NUCLEOTIDE SEQUENCE [LARGE SCALE GENOMIC DNA]</scope>
    <source>
        <strain evidence="2 4">CGMCC 1.11215</strain>
    </source>
</reference>
<evidence type="ECO:0000313" key="5">
    <source>
        <dbReference type="Proteomes" id="UP000298252"/>
    </source>
</evidence>
<organism evidence="2 4">
    <name type="scientific">Cryobacterium flavum</name>
    <dbReference type="NCBI Taxonomy" id="1424659"/>
    <lineage>
        <taxon>Bacteria</taxon>
        <taxon>Bacillati</taxon>
        <taxon>Actinomycetota</taxon>
        <taxon>Actinomycetes</taxon>
        <taxon>Micrococcales</taxon>
        <taxon>Microbacteriaceae</taxon>
        <taxon>Cryobacterium</taxon>
    </lineage>
</organism>
<dbReference type="PANTHER" id="PTHR37318:SF1">
    <property type="entry name" value="BSL7504 PROTEIN"/>
    <property type="match status" value="1"/>
</dbReference>
<dbReference type="Proteomes" id="UP000298252">
    <property type="component" value="Unassembled WGS sequence"/>
</dbReference>
<protein>
    <submittedName>
        <fullName evidence="3">Transcriptional regulator</fullName>
    </submittedName>
    <submittedName>
        <fullName evidence="2">Winged helix DNA-binding domain-containing protein</fullName>
    </submittedName>
</protein>
<keyword evidence="2" id="KW-0238">DNA-binding</keyword>
<evidence type="ECO:0000259" key="1">
    <source>
        <dbReference type="Pfam" id="PF13601"/>
    </source>
</evidence>
<evidence type="ECO:0000313" key="3">
    <source>
        <dbReference type="EMBL" id="TFB73811.1"/>
    </source>
</evidence>
<dbReference type="PANTHER" id="PTHR37318">
    <property type="entry name" value="BSL7504 PROTEIN"/>
    <property type="match status" value="1"/>
</dbReference>
<evidence type="ECO:0000313" key="4">
    <source>
        <dbReference type="Proteomes" id="UP000199639"/>
    </source>
</evidence>
<dbReference type="RefSeq" id="WP_092340455.1">
    <property type="nucleotide sequence ID" value="NZ_FNIB01000005.1"/>
</dbReference>
<keyword evidence="5" id="KW-1185">Reference proteome</keyword>
<reference evidence="3 5" key="2">
    <citation type="submission" date="2019-03" db="EMBL/GenBank/DDBJ databases">
        <title>Genomics of glacier-inhabiting Cryobacterium strains.</title>
        <authorList>
            <person name="Liu Q."/>
            <person name="Xin Y.-H."/>
        </authorList>
    </citation>
    <scope>NUCLEOTIDE SEQUENCE [LARGE SCALE GENOMIC DNA]</scope>
    <source>
        <strain evidence="3 5">Hh8</strain>
    </source>
</reference>
<proteinExistence type="predicted"/>
<name>A0A4R8UXS0_9MICO</name>
<dbReference type="STRING" id="1424659.SAMN05216368_105286"/>
<dbReference type="AlphaFoldDB" id="A0A4R8UXS0"/>
<dbReference type="InterPro" id="IPR036388">
    <property type="entry name" value="WH-like_DNA-bd_sf"/>
</dbReference>
<dbReference type="GO" id="GO:0003677">
    <property type="term" value="F:DNA binding"/>
    <property type="evidence" value="ECO:0007669"/>
    <property type="project" value="UniProtKB-KW"/>
</dbReference>
<gene>
    <name evidence="3" type="ORF">E3O21_16230</name>
    <name evidence="2" type="ORF">SAMN05216368_105286</name>
</gene>
<dbReference type="Gene3D" id="1.10.10.10">
    <property type="entry name" value="Winged helix-like DNA-binding domain superfamily/Winged helix DNA-binding domain"/>
    <property type="match status" value="1"/>
</dbReference>
<dbReference type="SUPFAM" id="SSF46785">
    <property type="entry name" value="Winged helix' DNA-binding domain"/>
    <property type="match status" value="1"/>
</dbReference>
<evidence type="ECO:0000313" key="2">
    <source>
        <dbReference type="EMBL" id="SDN45959.1"/>
    </source>
</evidence>
<dbReference type="EMBL" id="FNIB01000005">
    <property type="protein sequence ID" value="SDN45959.1"/>
    <property type="molecule type" value="Genomic_DNA"/>
</dbReference>
<sequence length="108" mass="11518">MAADPRFDDAIHAPTRLRLCALLRATGAAEFTTIAATLELTEATLSKTIRNLIELDYVVTVKQASPARADARRTTSVALTRRGSAAIDGHLAALRELSAEAPTSMTLL</sequence>
<dbReference type="InterPro" id="IPR036390">
    <property type="entry name" value="WH_DNA-bd_sf"/>
</dbReference>
<dbReference type="Pfam" id="PF13601">
    <property type="entry name" value="HTH_34"/>
    <property type="match status" value="1"/>
</dbReference>
<dbReference type="InterPro" id="IPR027395">
    <property type="entry name" value="WH_DNA-bd_dom"/>
</dbReference>
<dbReference type="EMBL" id="SOFD01000038">
    <property type="protein sequence ID" value="TFB73811.1"/>
    <property type="molecule type" value="Genomic_DNA"/>
</dbReference>
<accession>A0A4R8UXS0</accession>
<feature type="domain" description="Winged helix DNA-binding" evidence="1">
    <location>
        <begin position="16"/>
        <end position="97"/>
    </location>
</feature>
<dbReference type="Proteomes" id="UP000199639">
    <property type="component" value="Unassembled WGS sequence"/>
</dbReference>